<protein>
    <submittedName>
        <fullName evidence="5">HPr family phosphocarrier protein</fullName>
    </submittedName>
</protein>
<comment type="caution">
    <text evidence="5">The sequence shown here is derived from an EMBL/GenBank/DDBJ whole genome shotgun (WGS) entry which is preliminary data.</text>
</comment>
<dbReference type="NCBIfam" id="TIGR01003">
    <property type="entry name" value="PTS_HPr_family"/>
    <property type="match status" value="1"/>
</dbReference>
<evidence type="ECO:0000256" key="3">
    <source>
        <dbReference type="ARBA" id="ARBA00022683"/>
    </source>
</evidence>
<dbReference type="Gene3D" id="3.30.1340.10">
    <property type="entry name" value="HPr-like"/>
    <property type="match status" value="1"/>
</dbReference>
<organism evidence="5 6">
    <name type="scientific">Coprococcus catus</name>
    <dbReference type="NCBI Taxonomy" id="116085"/>
    <lineage>
        <taxon>Bacteria</taxon>
        <taxon>Bacillati</taxon>
        <taxon>Bacillota</taxon>
        <taxon>Clostridia</taxon>
        <taxon>Lachnospirales</taxon>
        <taxon>Lachnospiraceae</taxon>
        <taxon>Coprococcus</taxon>
    </lineage>
</organism>
<feature type="domain" description="HPr" evidence="4">
    <location>
        <begin position="1"/>
        <end position="85"/>
    </location>
</feature>
<name>A0A3E2TNL5_9FIRM</name>
<evidence type="ECO:0000256" key="1">
    <source>
        <dbReference type="ARBA" id="ARBA00004496"/>
    </source>
</evidence>
<sequence length="85" mass="9418">MKEFKYVITDKEGIHARPAGELIKIVKGFNSTIKIAKDGKEADCKRMFAVMGLGVKNGQEVVFTFDGEDEDAACEAVSKFMKENL</sequence>
<dbReference type="EMBL" id="QVEP01000016">
    <property type="protein sequence ID" value="RGB79904.1"/>
    <property type="molecule type" value="Genomic_DNA"/>
</dbReference>
<dbReference type="Pfam" id="PF00381">
    <property type="entry name" value="PTS-HPr"/>
    <property type="match status" value="1"/>
</dbReference>
<keyword evidence="3" id="KW-0598">Phosphotransferase system</keyword>
<dbReference type="PRINTS" id="PR00107">
    <property type="entry name" value="PHOSPHOCPHPR"/>
</dbReference>
<evidence type="ECO:0000259" key="4">
    <source>
        <dbReference type="PROSITE" id="PS51350"/>
    </source>
</evidence>
<dbReference type="InterPro" id="IPR050399">
    <property type="entry name" value="HPr"/>
</dbReference>
<dbReference type="Proteomes" id="UP000260773">
    <property type="component" value="Unassembled WGS sequence"/>
</dbReference>
<reference evidence="5 6" key="1">
    <citation type="submission" date="2018-08" db="EMBL/GenBank/DDBJ databases">
        <title>A genome reference for cultivated species of the human gut microbiota.</title>
        <authorList>
            <person name="Zou Y."/>
            <person name="Xue W."/>
            <person name="Luo G."/>
        </authorList>
    </citation>
    <scope>NUCLEOTIDE SEQUENCE [LARGE SCALE GENOMIC DNA]</scope>
    <source>
        <strain evidence="5 6">AF45-17</strain>
    </source>
</reference>
<dbReference type="PANTHER" id="PTHR33705">
    <property type="entry name" value="PHOSPHOCARRIER PROTEIN HPR"/>
    <property type="match status" value="1"/>
</dbReference>
<dbReference type="SUPFAM" id="SSF55594">
    <property type="entry name" value="HPr-like"/>
    <property type="match status" value="1"/>
</dbReference>
<dbReference type="AlphaFoldDB" id="A0A3E2TNL5"/>
<dbReference type="InterPro" id="IPR035895">
    <property type="entry name" value="HPr-like_sf"/>
</dbReference>
<dbReference type="CDD" id="cd00367">
    <property type="entry name" value="PTS-HPr_like"/>
    <property type="match status" value="1"/>
</dbReference>
<dbReference type="GO" id="GO:0009401">
    <property type="term" value="P:phosphoenolpyruvate-dependent sugar phosphotransferase system"/>
    <property type="evidence" value="ECO:0007669"/>
    <property type="project" value="UniProtKB-KW"/>
</dbReference>
<comment type="subcellular location">
    <subcellularLocation>
        <location evidence="1">Cytoplasm</location>
    </subcellularLocation>
</comment>
<proteinExistence type="predicted"/>
<dbReference type="PROSITE" id="PS51350">
    <property type="entry name" value="PTS_HPR_DOM"/>
    <property type="match status" value="1"/>
</dbReference>
<evidence type="ECO:0000313" key="6">
    <source>
        <dbReference type="Proteomes" id="UP000260773"/>
    </source>
</evidence>
<dbReference type="GO" id="GO:0005737">
    <property type="term" value="C:cytoplasm"/>
    <property type="evidence" value="ECO:0007669"/>
    <property type="project" value="UniProtKB-SubCell"/>
</dbReference>
<dbReference type="PANTHER" id="PTHR33705:SF2">
    <property type="entry name" value="PHOSPHOCARRIER PROTEIN NPR"/>
    <property type="match status" value="1"/>
</dbReference>
<evidence type="ECO:0000256" key="2">
    <source>
        <dbReference type="ARBA" id="ARBA00022490"/>
    </source>
</evidence>
<accession>A0A3E2TNL5</accession>
<dbReference type="InterPro" id="IPR000032">
    <property type="entry name" value="HPr-like"/>
</dbReference>
<keyword evidence="2" id="KW-0963">Cytoplasm</keyword>
<gene>
    <name evidence="5" type="ORF">DW070_08195</name>
</gene>
<evidence type="ECO:0000313" key="5">
    <source>
        <dbReference type="EMBL" id="RGB79904.1"/>
    </source>
</evidence>